<keyword evidence="2" id="KW-1185">Reference proteome</keyword>
<comment type="caution">
    <text evidence="1">The sequence shown here is derived from an EMBL/GenBank/DDBJ whole genome shotgun (WGS) entry which is preliminary data.</text>
</comment>
<dbReference type="Proteomes" id="UP000824533">
    <property type="component" value="Linkage Group LG05"/>
</dbReference>
<evidence type="ECO:0000313" key="1">
    <source>
        <dbReference type="EMBL" id="KAJ0181515.1"/>
    </source>
</evidence>
<gene>
    <name evidence="1" type="ORF">K1T71_003600</name>
</gene>
<dbReference type="EMBL" id="CM034391">
    <property type="protein sequence ID" value="KAJ0181515.1"/>
    <property type="molecule type" value="Genomic_DNA"/>
</dbReference>
<organism evidence="1 2">
    <name type="scientific">Dendrolimus kikuchii</name>
    <dbReference type="NCBI Taxonomy" id="765133"/>
    <lineage>
        <taxon>Eukaryota</taxon>
        <taxon>Metazoa</taxon>
        <taxon>Ecdysozoa</taxon>
        <taxon>Arthropoda</taxon>
        <taxon>Hexapoda</taxon>
        <taxon>Insecta</taxon>
        <taxon>Pterygota</taxon>
        <taxon>Neoptera</taxon>
        <taxon>Endopterygota</taxon>
        <taxon>Lepidoptera</taxon>
        <taxon>Glossata</taxon>
        <taxon>Ditrysia</taxon>
        <taxon>Bombycoidea</taxon>
        <taxon>Lasiocampidae</taxon>
        <taxon>Dendrolimus</taxon>
    </lineage>
</organism>
<sequence>MASSYGNGANVGASSFNFEKLNGISNYGTWKFLMRIYLIHEDLWDCIEESSANTPIVTDERKQQKALAKICLMILPSSLSHVRDAKTGHDAWRRLQKAYEDRGLCRKLGLLRTLFGLKLEQFKSMENYLMQVCDINQQLCDINYAIEDDFLAVLMLSGLPTDYDPLIMALEHSNIKLTSEIVKTKLVQETMRRDFENSEENAKPRDPLRAGYPSPGPHRRGRPCLRGGQPLAGVAD</sequence>
<name>A0ACC1DCD7_9NEOP</name>
<evidence type="ECO:0000313" key="2">
    <source>
        <dbReference type="Proteomes" id="UP000824533"/>
    </source>
</evidence>
<protein>
    <submittedName>
        <fullName evidence="1">Uncharacterized protein</fullName>
    </submittedName>
</protein>
<proteinExistence type="predicted"/>
<reference evidence="1 2" key="1">
    <citation type="journal article" date="2021" name="Front. Genet.">
        <title>Chromosome-Level Genome Assembly Reveals Significant Gene Expansion in the Toll and IMD Signaling Pathways of Dendrolimus kikuchii.</title>
        <authorList>
            <person name="Zhou J."/>
            <person name="Wu P."/>
            <person name="Xiong Z."/>
            <person name="Liu N."/>
            <person name="Zhao N."/>
            <person name="Ji M."/>
            <person name="Qiu Y."/>
            <person name="Yang B."/>
        </authorList>
    </citation>
    <scope>NUCLEOTIDE SEQUENCE [LARGE SCALE GENOMIC DNA]</scope>
    <source>
        <strain evidence="1">Ann1</strain>
    </source>
</reference>
<accession>A0ACC1DCD7</accession>